<feature type="transmembrane region" description="Helical" evidence="1">
    <location>
        <begin position="945"/>
        <end position="964"/>
    </location>
</feature>
<dbReference type="InterPro" id="IPR027463">
    <property type="entry name" value="AcrB_DN_DC_subdom"/>
</dbReference>
<dbReference type="Gene3D" id="3.30.70.1430">
    <property type="entry name" value="Multidrug efflux transporter AcrB pore domain"/>
    <property type="match status" value="2"/>
</dbReference>
<keyword evidence="1" id="KW-0472">Membrane</keyword>
<dbReference type="OrthoDB" id="9807612at2"/>
<dbReference type="SUPFAM" id="SSF82693">
    <property type="entry name" value="Multidrug efflux transporter AcrB pore domain, PN1, PN2, PC1 and PC2 subdomains"/>
    <property type="match status" value="2"/>
</dbReference>
<evidence type="ECO:0000313" key="3">
    <source>
        <dbReference type="Proteomes" id="UP000297693"/>
    </source>
</evidence>
<dbReference type="Proteomes" id="UP000297693">
    <property type="component" value="Unassembled WGS sequence"/>
</dbReference>
<feature type="transmembrane region" description="Helical" evidence="1">
    <location>
        <begin position="385"/>
        <end position="406"/>
    </location>
</feature>
<feature type="transmembrane region" description="Helical" evidence="1">
    <location>
        <begin position="1021"/>
        <end position="1038"/>
    </location>
</feature>
<accession>A0A4R9KAX6</accession>
<proteinExistence type="predicted"/>
<keyword evidence="3" id="KW-1185">Reference proteome</keyword>
<feature type="transmembrane region" description="Helical" evidence="1">
    <location>
        <begin position="847"/>
        <end position="866"/>
    </location>
</feature>
<keyword evidence="1" id="KW-1133">Transmembrane helix</keyword>
<feature type="transmembrane region" description="Helical" evidence="1">
    <location>
        <begin position="461"/>
        <end position="489"/>
    </location>
</feature>
<name>A0A4R9KAX6_9LEPT</name>
<dbReference type="SUPFAM" id="SSF82866">
    <property type="entry name" value="Multidrug efflux transporter AcrB transmembrane domain"/>
    <property type="match status" value="2"/>
</dbReference>
<sequence length="1443" mass="162170">MKFANFVLERKSLIFTIFTFFALLGILEFFVMPREEDPRLKERFGVLKIVYPGATLEMMSRLVTIPTEEALAEIPSIRTLEVRVRPEVMIAEIRLQDNLGSDQEINDAWKRIEDAIKKIETKYPPGLQPWDLNRRVTEQETILIALTGSDDVLYLKDEIDKLRTELLKNQNVAKVNRIADPEEEIEIFIPKKILEEKGISLRFFSDWISAANHSIPPGTMRLNTQKALVKTDGWFGDLPSISQLSIPLPGGELRSIGDLGEVKSKPKFPITEIMRSRGSPAVGLGIVAKNNINLVQFGEQIELVVKKWQIKNPLLNAEIINSQPSYVASRLSELGWNLFSGILIVALVLISMMGFRIGILSAIIVPVIAIISLGIYGMFGGVLHQISIAAFVMALGLLIDNVIVVLESIQEKIDEGSELISSVKVTISNLAFPLFSATGTTLASFIPLLGSSGNSADFTRAIPIINMLTLSVSFLFALLVTPLLGAIFLRPKRKTKVSYYEIVARKIGTWIPGYATTILLGAVVLFLIAMAGFGSLPKKFFPDADRDQLILDLRLPEGTDISKTNEVAREVESWLQSDKRLKSINVFVGRTVPLFYYNLTQSPNSPQIAQFILKLENIKEKEVFKKDFQKILDTKLYSGIAVLQELKQGPPVKAPIEIRLFTENKDDLFKSHQEILRALYKTKGLKDIRSDLGVGTPVLNWESDDASLSRYRTSRSDVTLSILSQTRGLPIGFYRGGERPIPIVLRTLSKDSILPSTISESPLVSTRTETLKLSSVTHLTLIWEPSLLYRRNRETGVNFFAEVTNGYSAEALTKMLALRLEKIQFPESVRWEFGGEQAESGSANQSLIAVAPLGMMVLISFLLLEFGSWKKTGIILLTVPLSMIGVVPGLLLSGKPFGFLSLLGIFALVGIVVNNGILLLDYIGQATAKGDSIRIAIEFSLSKRIRPILLTTLTTIAGLLPLALTDATLWPPFAWTMISGLLVSTLLTLLVVPAATYLAFSEKPDVKRKRKNFDLGKIRKLIPYIYIIGLIATFSFPLQADSPVLTWKDIVRKAEESPRVKIAWEEWKRKNLEKEKFEHAVYYPKLGLSVEHIDRNKTLFPNASLPVVAGINPSYWTGGVELQQTLFDPANWFAVSKALDYSEEAQRLLSYRAKETSQSEALLSFVTIHRIKIKKQNLMELKQSLGIRFAELKRLYAIGQVTESELFRIEQALSQAKISLEELEEKEKVAGLVLRRNLGMDEDIVIGILPKEEELEVLRENEENPERLELVSIRKKILALQEKKKSIEYEALPKLVAKGSYVYLNNNQFNTDNWGQLSLGVSVNPFDGGVRKIRIEETESEIRSTREEFNDLVRALTLEKEDSLTQVKVKKYEVSIRQTNVIKSKNASKKEYERSKTGKSNINSWIDAEILYSEEKDRYEMSKIDLIERLIRYRNVLGIGYDI</sequence>
<evidence type="ECO:0008006" key="4">
    <source>
        <dbReference type="Google" id="ProtNLM"/>
    </source>
</evidence>
<dbReference type="GO" id="GO:0015562">
    <property type="term" value="F:efflux transmembrane transporter activity"/>
    <property type="evidence" value="ECO:0007669"/>
    <property type="project" value="InterPro"/>
</dbReference>
<dbReference type="PANTHER" id="PTHR32063:SF18">
    <property type="entry name" value="CATION EFFLUX SYSTEM PROTEIN"/>
    <property type="match status" value="1"/>
</dbReference>
<dbReference type="PRINTS" id="PR00702">
    <property type="entry name" value="ACRIFLAVINRP"/>
</dbReference>
<protein>
    <recommendedName>
        <fullName evidence="4">Efflux RND transporter permease subunit</fullName>
    </recommendedName>
</protein>
<evidence type="ECO:0000256" key="1">
    <source>
        <dbReference type="SAM" id="Phobius"/>
    </source>
</evidence>
<evidence type="ECO:0000313" key="2">
    <source>
        <dbReference type="EMBL" id="TGL61953.1"/>
    </source>
</evidence>
<dbReference type="SUPFAM" id="SSF56954">
    <property type="entry name" value="Outer membrane efflux proteins (OEP)"/>
    <property type="match status" value="1"/>
</dbReference>
<feature type="transmembrane region" description="Helical" evidence="1">
    <location>
        <begin position="12"/>
        <end position="32"/>
    </location>
</feature>
<feature type="transmembrane region" description="Helical" evidence="1">
    <location>
        <begin position="897"/>
        <end position="924"/>
    </location>
</feature>
<comment type="caution">
    <text evidence="2">The sequence shown here is derived from an EMBL/GenBank/DDBJ whole genome shotgun (WGS) entry which is preliminary data.</text>
</comment>
<dbReference type="InterPro" id="IPR001036">
    <property type="entry name" value="Acrflvin-R"/>
</dbReference>
<dbReference type="RefSeq" id="WP_135622746.1">
    <property type="nucleotide sequence ID" value="NZ_RQGD01000014.1"/>
</dbReference>
<dbReference type="Gene3D" id="3.30.70.1320">
    <property type="entry name" value="Multidrug efflux transporter AcrB pore domain like"/>
    <property type="match status" value="1"/>
</dbReference>
<keyword evidence="1" id="KW-0812">Transmembrane</keyword>
<organism evidence="2 3">
    <name type="scientific">Leptospira ognonensis</name>
    <dbReference type="NCBI Taxonomy" id="2484945"/>
    <lineage>
        <taxon>Bacteria</taxon>
        <taxon>Pseudomonadati</taxon>
        <taxon>Spirochaetota</taxon>
        <taxon>Spirochaetia</taxon>
        <taxon>Leptospirales</taxon>
        <taxon>Leptospiraceae</taxon>
        <taxon>Leptospira</taxon>
    </lineage>
</organism>
<feature type="transmembrane region" description="Helical" evidence="1">
    <location>
        <begin position="873"/>
        <end position="891"/>
    </location>
</feature>
<dbReference type="Gene3D" id="1.20.1640.10">
    <property type="entry name" value="Multidrug efflux transporter AcrB transmembrane domain"/>
    <property type="match status" value="2"/>
</dbReference>
<feature type="transmembrane region" description="Helical" evidence="1">
    <location>
        <begin position="510"/>
        <end position="533"/>
    </location>
</feature>
<dbReference type="Gene3D" id="1.20.1600.10">
    <property type="entry name" value="Outer membrane efflux proteins (OEP)"/>
    <property type="match status" value="1"/>
</dbReference>
<feature type="transmembrane region" description="Helical" evidence="1">
    <location>
        <begin position="334"/>
        <end position="352"/>
    </location>
</feature>
<feature type="transmembrane region" description="Helical" evidence="1">
    <location>
        <begin position="976"/>
        <end position="1000"/>
    </location>
</feature>
<dbReference type="EMBL" id="RQGD01000014">
    <property type="protein sequence ID" value="TGL61953.1"/>
    <property type="molecule type" value="Genomic_DNA"/>
</dbReference>
<dbReference type="GO" id="GO:0005886">
    <property type="term" value="C:plasma membrane"/>
    <property type="evidence" value="ECO:0007669"/>
    <property type="project" value="TreeGrafter"/>
</dbReference>
<dbReference type="Pfam" id="PF00873">
    <property type="entry name" value="ACR_tran"/>
    <property type="match status" value="1"/>
</dbReference>
<gene>
    <name evidence="2" type="ORF">EHQ58_04935</name>
</gene>
<dbReference type="Gene3D" id="3.30.70.1440">
    <property type="entry name" value="Multidrug efflux transporter AcrB pore domain"/>
    <property type="match status" value="1"/>
</dbReference>
<dbReference type="GO" id="GO:0042910">
    <property type="term" value="F:xenobiotic transmembrane transporter activity"/>
    <property type="evidence" value="ECO:0007669"/>
    <property type="project" value="TreeGrafter"/>
</dbReference>
<reference evidence="2" key="1">
    <citation type="journal article" date="2019" name="PLoS Negl. Trop. Dis.">
        <title>Revisiting the worldwide diversity of Leptospira species in the environment.</title>
        <authorList>
            <person name="Vincent A.T."/>
            <person name="Schiettekatte O."/>
            <person name="Bourhy P."/>
            <person name="Veyrier F.J."/>
            <person name="Picardeau M."/>
        </authorList>
    </citation>
    <scope>NUCLEOTIDE SEQUENCE [LARGE SCALE GENOMIC DNA]</scope>
    <source>
        <strain evidence="2">201702476</strain>
    </source>
</reference>
<dbReference type="Gene3D" id="3.30.2090.10">
    <property type="entry name" value="Multidrug efflux transporter AcrB TolC docking domain, DN and DC subdomains"/>
    <property type="match status" value="2"/>
</dbReference>
<dbReference type="PANTHER" id="PTHR32063">
    <property type="match status" value="1"/>
</dbReference>
<feature type="transmembrane region" description="Helical" evidence="1">
    <location>
        <begin position="427"/>
        <end position="449"/>
    </location>
</feature>
<feature type="transmembrane region" description="Helical" evidence="1">
    <location>
        <begin position="359"/>
        <end position="379"/>
    </location>
</feature>